<dbReference type="EMBL" id="DS469520">
    <property type="protein sequence ID" value="EDO47350.1"/>
    <property type="molecule type" value="Genomic_DNA"/>
</dbReference>
<feature type="compositionally biased region" description="Acidic residues" evidence="6">
    <location>
        <begin position="169"/>
        <end position="204"/>
    </location>
</feature>
<protein>
    <submittedName>
        <fullName evidence="7">Uncharacterized protein</fullName>
    </submittedName>
</protein>
<evidence type="ECO:0000256" key="5">
    <source>
        <dbReference type="ARBA" id="ARBA00023273"/>
    </source>
</evidence>
<dbReference type="Proteomes" id="UP000001593">
    <property type="component" value="Unassembled WGS sequence"/>
</dbReference>
<reference evidence="7 8" key="1">
    <citation type="journal article" date="2007" name="Science">
        <title>Sea anemone genome reveals ancestral eumetazoan gene repertoire and genomic organization.</title>
        <authorList>
            <person name="Putnam N.H."/>
            <person name="Srivastava M."/>
            <person name="Hellsten U."/>
            <person name="Dirks B."/>
            <person name="Chapman J."/>
            <person name="Salamov A."/>
            <person name="Terry A."/>
            <person name="Shapiro H."/>
            <person name="Lindquist E."/>
            <person name="Kapitonov V.V."/>
            <person name="Jurka J."/>
            <person name="Genikhovich G."/>
            <person name="Grigoriev I.V."/>
            <person name="Lucas S.M."/>
            <person name="Steele R.E."/>
            <person name="Finnerty J.R."/>
            <person name="Technau U."/>
            <person name="Martindale M.Q."/>
            <person name="Rokhsar D.S."/>
        </authorList>
    </citation>
    <scope>NUCLEOTIDE SEQUENCE [LARGE SCALE GENOMIC DNA]</scope>
    <source>
        <strain evidence="8">CH2 X CH6</strain>
    </source>
</reference>
<feature type="region of interest" description="Disordered" evidence="6">
    <location>
        <begin position="458"/>
        <end position="514"/>
    </location>
</feature>
<feature type="compositionally biased region" description="Acidic residues" evidence="6">
    <location>
        <begin position="495"/>
        <end position="514"/>
    </location>
</feature>
<dbReference type="KEGG" id="nve:5519448"/>
<dbReference type="GO" id="GO:0035082">
    <property type="term" value="P:axoneme assembly"/>
    <property type="evidence" value="ECO:0000318"/>
    <property type="project" value="GO_Central"/>
</dbReference>
<feature type="compositionally biased region" description="Low complexity" evidence="6">
    <location>
        <begin position="466"/>
        <end position="475"/>
    </location>
</feature>
<dbReference type="HOGENOM" id="CLU_021526_2_1_1"/>
<dbReference type="GO" id="GO:0003341">
    <property type="term" value="P:cilium movement"/>
    <property type="evidence" value="ECO:0000318"/>
    <property type="project" value="GO_Central"/>
</dbReference>
<dbReference type="InParanoid" id="A7RMI3"/>
<accession>A7RMI3</accession>
<organism evidence="7 8">
    <name type="scientific">Nematostella vectensis</name>
    <name type="common">Starlet sea anemone</name>
    <dbReference type="NCBI Taxonomy" id="45351"/>
    <lineage>
        <taxon>Eukaryota</taxon>
        <taxon>Metazoa</taxon>
        <taxon>Cnidaria</taxon>
        <taxon>Anthozoa</taxon>
        <taxon>Hexacorallia</taxon>
        <taxon>Actiniaria</taxon>
        <taxon>Edwardsiidae</taxon>
        <taxon>Nematostella</taxon>
    </lineage>
</organism>
<dbReference type="OrthoDB" id="272202at2759"/>
<feature type="compositionally biased region" description="Acidic residues" evidence="6">
    <location>
        <begin position="365"/>
        <end position="381"/>
    </location>
</feature>
<evidence type="ECO:0000256" key="1">
    <source>
        <dbReference type="ARBA" id="ARBA00004430"/>
    </source>
</evidence>
<evidence type="ECO:0000313" key="7">
    <source>
        <dbReference type="EMBL" id="EDO47350.1"/>
    </source>
</evidence>
<dbReference type="STRING" id="45351.A7RMI3"/>
<feature type="region of interest" description="Disordered" evidence="6">
    <location>
        <begin position="365"/>
        <end position="388"/>
    </location>
</feature>
<keyword evidence="4" id="KW-0206">Cytoskeleton</keyword>
<feature type="compositionally biased region" description="Basic and acidic residues" evidence="6">
    <location>
        <begin position="484"/>
        <end position="494"/>
    </location>
</feature>
<dbReference type="PANTHER" id="PTHR13159">
    <property type="entry name" value="RADIAL SPOKEHEAD-RELATED"/>
    <property type="match status" value="1"/>
</dbReference>
<dbReference type="GO" id="GO:0001534">
    <property type="term" value="C:radial spoke"/>
    <property type="evidence" value="ECO:0007669"/>
    <property type="project" value="InterPro"/>
</dbReference>
<feature type="region of interest" description="Disordered" evidence="6">
    <location>
        <begin position="168"/>
        <end position="222"/>
    </location>
</feature>
<keyword evidence="3" id="KW-0969">Cilium</keyword>
<dbReference type="AlphaFoldDB" id="A7RMI3"/>
<dbReference type="eggNOG" id="ENOG502QSU4">
    <property type="taxonomic scope" value="Eukaryota"/>
</dbReference>
<evidence type="ECO:0000256" key="3">
    <source>
        <dbReference type="ARBA" id="ARBA00023069"/>
    </source>
</evidence>
<dbReference type="GO" id="GO:0005930">
    <property type="term" value="C:axoneme"/>
    <property type="evidence" value="ECO:0000318"/>
    <property type="project" value="GO_Central"/>
</dbReference>
<keyword evidence="8" id="KW-1185">Reference proteome</keyword>
<dbReference type="PhylomeDB" id="A7RMI3"/>
<keyword evidence="2" id="KW-0963">Cytoplasm</keyword>
<dbReference type="OMA" id="TYFVCND"/>
<comment type="subcellular location">
    <subcellularLocation>
        <location evidence="1">Cytoplasm</location>
        <location evidence="1">Cytoskeleton</location>
        <location evidence="1">Cilium axoneme</location>
    </subcellularLocation>
</comment>
<keyword evidence="5" id="KW-0966">Cell projection</keyword>
<dbReference type="PANTHER" id="PTHR13159:SF0">
    <property type="entry name" value="RADIAL SPOKE HEAD 6 HOMOLOG A"/>
    <property type="match status" value="1"/>
</dbReference>
<evidence type="ECO:0000256" key="2">
    <source>
        <dbReference type="ARBA" id="ARBA00022490"/>
    </source>
</evidence>
<name>A7RMI3_NEMVE</name>
<dbReference type="InterPro" id="IPR006802">
    <property type="entry name" value="Radial_spoke"/>
</dbReference>
<evidence type="ECO:0000256" key="6">
    <source>
        <dbReference type="SAM" id="MobiDB-lite"/>
    </source>
</evidence>
<evidence type="ECO:0000256" key="4">
    <source>
        <dbReference type="ARBA" id="ARBA00023212"/>
    </source>
</evidence>
<proteinExistence type="predicted"/>
<evidence type="ECO:0000313" key="8">
    <source>
        <dbReference type="Proteomes" id="UP000001593"/>
    </source>
</evidence>
<sequence length="514" mass="58803">MNAGLEVDIQNAKAYLLKNNASSNKNLYDHLSEVISKVLDERPNNCVDVLEDFSNKVKIGEKEKVEDESAKAQDKETAEMQQKLFEKEGAGEGGEPEAEEDVETPLPDLMNLAFYFEQAGIGLSREEMFRIFLSLKQLVDSKPLQTVHFWGKLFGIENNYYIAEVEYREGEEEEEEEEEEGEGEEEEKEKEENEEDEEVAEEDDTPKSDWKPPPVIPKEENRAGANKKVYFVTTEPGKPWIKLPPVTPAQIGISRQIRKFLTGRLDAPIVSYPPFPGNETNYLRAQIARISAGSHISPAGYYMFEEEEEEEEEGEERDSYMLNVDFEGINVRELADPSLNNWVHHVQHILPQGRCVWHNPIEKTEEEFEEEEEDEERDEVEEPKKETGPTLLMSVADDEPVNGMPAWTPYVSSELLPKYALAVMRSNRWPGAYAFAKDKKFENIYIGWGHKYDASNYTPPPPPPTMEEYPTVPEVTEVDDPTVEEERALKKAQEEAMEAADDMEDVDDDDDDDD</sequence>
<dbReference type="CDD" id="cd22963">
    <property type="entry name" value="DD_CrRSP4-like"/>
    <property type="match status" value="1"/>
</dbReference>
<gene>
    <name evidence="7" type="ORF">NEMVEDRAFT_v1g239375</name>
</gene>
<dbReference type="GO" id="GO:0060294">
    <property type="term" value="P:cilium movement involved in cell motility"/>
    <property type="evidence" value="ECO:0007669"/>
    <property type="project" value="InterPro"/>
</dbReference>
<dbReference type="Pfam" id="PF04712">
    <property type="entry name" value="Radial_spoke"/>
    <property type="match status" value="1"/>
</dbReference>